<feature type="region of interest" description="Disordered" evidence="1">
    <location>
        <begin position="94"/>
        <end position="119"/>
    </location>
</feature>
<keyword evidence="3" id="KW-1185">Reference proteome</keyword>
<dbReference type="EMBL" id="JAINDJ010000004">
    <property type="protein sequence ID" value="KAG9450173.1"/>
    <property type="molecule type" value="Genomic_DNA"/>
</dbReference>
<name>A0AAV7EMW0_ARIFI</name>
<gene>
    <name evidence="2" type="ORF">H6P81_010138</name>
</gene>
<evidence type="ECO:0000313" key="2">
    <source>
        <dbReference type="EMBL" id="KAG9450173.1"/>
    </source>
</evidence>
<evidence type="ECO:0000313" key="3">
    <source>
        <dbReference type="Proteomes" id="UP000825729"/>
    </source>
</evidence>
<feature type="compositionally biased region" description="Basic residues" evidence="1">
    <location>
        <begin position="102"/>
        <end position="119"/>
    </location>
</feature>
<dbReference type="Proteomes" id="UP000825729">
    <property type="component" value="Unassembled WGS sequence"/>
</dbReference>
<reference evidence="2 3" key="1">
    <citation type="submission" date="2021-07" db="EMBL/GenBank/DDBJ databases">
        <title>The Aristolochia fimbriata genome: insights into angiosperm evolution, floral development and chemical biosynthesis.</title>
        <authorList>
            <person name="Jiao Y."/>
        </authorList>
    </citation>
    <scope>NUCLEOTIDE SEQUENCE [LARGE SCALE GENOMIC DNA]</scope>
    <source>
        <strain evidence="2">IBCAS-2021</strain>
        <tissue evidence="2">Leaf</tissue>
    </source>
</reference>
<proteinExistence type="predicted"/>
<organism evidence="2 3">
    <name type="scientific">Aristolochia fimbriata</name>
    <name type="common">White veined hardy Dutchman's pipe vine</name>
    <dbReference type="NCBI Taxonomy" id="158543"/>
    <lineage>
        <taxon>Eukaryota</taxon>
        <taxon>Viridiplantae</taxon>
        <taxon>Streptophyta</taxon>
        <taxon>Embryophyta</taxon>
        <taxon>Tracheophyta</taxon>
        <taxon>Spermatophyta</taxon>
        <taxon>Magnoliopsida</taxon>
        <taxon>Magnoliidae</taxon>
        <taxon>Piperales</taxon>
        <taxon>Aristolochiaceae</taxon>
        <taxon>Aristolochia</taxon>
    </lineage>
</organism>
<evidence type="ECO:0000256" key="1">
    <source>
        <dbReference type="SAM" id="MobiDB-lite"/>
    </source>
</evidence>
<protein>
    <submittedName>
        <fullName evidence="2">Uncharacterized protein</fullName>
    </submittedName>
</protein>
<comment type="caution">
    <text evidence="2">The sequence shown here is derived from an EMBL/GenBank/DDBJ whole genome shotgun (WGS) entry which is preliminary data.</text>
</comment>
<accession>A0AAV7EMW0</accession>
<sequence>MGKGSRCTSSLLEQQATRIFTFNLLGLVPIYNEQVSENLRAWEVKDIRKTGFFDDSQEKIQRRKKKKNVTNYVVDTGDAAVPLKSQPLEYSSISEETTTHNGRSRVCLRSKWQGKGKGR</sequence>
<dbReference type="AlphaFoldDB" id="A0AAV7EMW0"/>